<dbReference type="EMBL" id="MU167239">
    <property type="protein sequence ID" value="KAG0148194.1"/>
    <property type="molecule type" value="Genomic_DNA"/>
</dbReference>
<dbReference type="OrthoDB" id="24581at2759"/>
<dbReference type="GO" id="GO:0003951">
    <property type="term" value="F:NAD+ kinase activity"/>
    <property type="evidence" value="ECO:0007669"/>
    <property type="project" value="InterPro"/>
</dbReference>
<dbReference type="GO" id="GO:0006741">
    <property type="term" value="P:NADP+ biosynthetic process"/>
    <property type="evidence" value="ECO:0007669"/>
    <property type="project" value="InterPro"/>
</dbReference>
<proteinExistence type="inferred from homology"/>
<protein>
    <recommendedName>
        <fullName evidence="10">NAD(+) kinase</fullName>
    </recommendedName>
</protein>
<dbReference type="InterPro" id="IPR017437">
    <property type="entry name" value="ATP-NAD_kinase_PpnK-typ_C"/>
</dbReference>
<dbReference type="Proteomes" id="UP000886653">
    <property type="component" value="Unassembled WGS sequence"/>
</dbReference>
<dbReference type="Gene3D" id="3.40.50.10330">
    <property type="entry name" value="Probable inorganic polyphosphate/atp-NAD kinase, domain 1"/>
    <property type="match status" value="1"/>
</dbReference>
<evidence type="ECO:0000256" key="1">
    <source>
        <dbReference type="ARBA" id="ARBA00010995"/>
    </source>
</evidence>
<dbReference type="Gene3D" id="2.60.200.30">
    <property type="entry name" value="Probable inorganic polyphosphate/atp-NAD kinase, domain 2"/>
    <property type="match status" value="1"/>
</dbReference>
<dbReference type="InterPro" id="IPR016064">
    <property type="entry name" value="NAD/diacylglycerol_kinase_sf"/>
</dbReference>
<reference evidence="8" key="1">
    <citation type="submission" date="2013-11" db="EMBL/GenBank/DDBJ databases">
        <title>Genome sequence of the fusiform rust pathogen reveals effectors for host alternation and coevolution with pine.</title>
        <authorList>
            <consortium name="DOE Joint Genome Institute"/>
            <person name="Smith K."/>
            <person name="Pendleton A."/>
            <person name="Kubisiak T."/>
            <person name="Anderson C."/>
            <person name="Salamov A."/>
            <person name="Aerts A."/>
            <person name="Riley R."/>
            <person name="Clum A."/>
            <person name="Lindquist E."/>
            <person name="Ence D."/>
            <person name="Campbell M."/>
            <person name="Kronenberg Z."/>
            <person name="Feau N."/>
            <person name="Dhillon B."/>
            <person name="Hamelin R."/>
            <person name="Burleigh J."/>
            <person name="Smith J."/>
            <person name="Yandell M."/>
            <person name="Nelson C."/>
            <person name="Grigoriev I."/>
            <person name="Davis J."/>
        </authorList>
    </citation>
    <scope>NUCLEOTIDE SEQUENCE</scope>
    <source>
        <strain evidence="8">G11</strain>
    </source>
</reference>
<dbReference type="PANTHER" id="PTHR20275">
    <property type="entry name" value="NAD KINASE"/>
    <property type="match status" value="1"/>
</dbReference>
<evidence type="ECO:0000256" key="2">
    <source>
        <dbReference type="ARBA" id="ARBA00022679"/>
    </source>
</evidence>
<dbReference type="InterPro" id="IPR002504">
    <property type="entry name" value="NADK"/>
</dbReference>
<keyword evidence="4" id="KW-0418">Kinase</keyword>
<name>A0A9P6TDW2_9BASI</name>
<evidence type="ECO:0000256" key="5">
    <source>
        <dbReference type="ARBA" id="ARBA00022840"/>
    </source>
</evidence>
<dbReference type="PANTHER" id="PTHR20275:SF26">
    <property type="entry name" value="NADH KINASE POS5, MITOCHONDRIAL"/>
    <property type="match status" value="1"/>
</dbReference>
<comment type="similarity">
    <text evidence="1">Belongs to the NAD kinase family.</text>
</comment>
<evidence type="ECO:0000256" key="4">
    <source>
        <dbReference type="ARBA" id="ARBA00022777"/>
    </source>
</evidence>
<evidence type="ECO:0000313" key="8">
    <source>
        <dbReference type="EMBL" id="KAG0148194.1"/>
    </source>
</evidence>
<keyword evidence="2" id="KW-0808">Transferase</keyword>
<dbReference type="Pfam" id="PF20143">
    <property type="entry name" value="NAD_kinase_C"/>
    <property type="match status" value="1"/>
</dbReference>
<dbReference type="InterPro" id="IPR017438">
    <property type="entry name" value="ATP-NAD_kinase_N"/>
</dbReference>
<evidence type="ECO:0000256" key="6">
    <source>
        <dbReference type="ARBA" id="ARBA00022857"/>
    </source>
</evidence>
<evidence type="ECO:0008006" key="10">
    <source>
        <dbReference type="Google" id="ProtNLM"/>
    </source>
</evidence>
<dbReference type="SUPFAM" id="SSF111331">
    <property type="entry name" value="NAD kinase/diacylglycerol kinase-like"/>
    <property type="match status" value="1"/>
</dbReference>
<evidence type="ECO:0000256" key="3">
    <source>
        <dbReference type="ARBA" id="ARBA00022741"/>
    </source>
</evidence>
<keyword evidence="3" id="KW-0547">Nucleotide-binding</keyword>
<sequence length="388" mass="42508">MASIFFNILPRLRPSSSPSIRFKSIPLFRSSHSVSSTLSATNLDPYVSCIKLVFSHSLTKPWGVFGTDNSIPASLRRFSNPSPFKKPRKVLIVKKPNDLRATTVLESLLSFIQNQEPLVELFVDHPDTRARRFVRGEHIDLVIALGGDGTVLHVASLFRQGECPDILGFNLGTIGFLLPFPVEGCEKVLKQVLDGKVKREERMRLSCVFRPSTQHSHPPDQSQTEADQIALSAVNEVSLHRSQHPHMTPIHISIDGQHLTTVVADGLVVSTPTGSTAYSCSAGGPIVHPAVDALLITPICPRSLSFRPLVVPADVRVELTLDSKARATAELALDGISSRIFHPGQSLLVGRSAYPIRLFSPGDGWIEDLNGMLNFNRSFASKTNGEIY</sequence>
<dbReference type="GO" id="GO:0019674">
    <property type="term" value="P:NAD+ metabolic process"/>
    <property type="evidence" value="ECO:0007669"/>
    <property type="project" value="InterPro"/>
</dbReference>
<organism evidence="8 9">
    <name type="scientific">Cronartium quercuum f. sp. fusiforme G11</name>
    <dbReference type="NCBI Taxonomy" id="708437"/>
    <lineage>
        <taxon>Eukaryota</taxon>
        <taxon>Fungi</taxon>
        <taxon>Dikarya</taxon>
        <taxon>Basidiomycota</taxon>
        <taxon>Pucciniomycotina</taxon>
        <taxon>Pucciniomycetes</taxon>
        <taxon>Pucciniales</taxon>
        <taxon>Coleosporiaceae</taxon>
        <taxon>Cronartium</taxon>
    </lineage>
</organism>
<gene>
    <name evidence="8" type="ORF">CROQUDRAFT_41717</name>
</gene>
<keyword evidence="5" id="KW-0067">ATP-binding</keyword>
<dbReference type="GO" id="GO:0005524">
    <property type="term" value="F:ATP binding"/>
    <property type="evidence" value="ECO:0007669"/>
    <property type="project" value="UniProtKB-KW"/>
</dbReference>
<evidence type="ECO:0000256" key="7">
    <source>
        <dbReference type="ARBA" id="ARBA00023027"/>
    </source>
</evidence>
<dbReference type="FunFam" id="2.60.200.30:FF:000009">
    <property type="entry name" value="Poly(P)/ATP NAD kinase"/>
    <property type="match status" value="1"/>
</dbReference>
<evidence type="ECO:0000313" key="9">
    <source>
        <dbReference type="Proteomes" id="UP000886653"/>
    </source>
</evidence>
<accession>A0A9P6TDW2</accession>
<keyword evidence="9" id="KW-1185">Reference proteome</keyword>
<dbReference type="AlphaFoldDB" id="A0A9P6TDW2"/>
<dbReference type="HAMAP" id="MF_00361">
    <property type="entry name" value="NAD_kinase"/>
    <property type="match status" value="1"/>
</dbReference>
<dbReference type="Pfam" id="PF01513">
    <property type="entry name" value="NAD_kinase"/>
    <property type="match status" value="1"/>
</dbReference>
<keyword evidence="6" id="KW-0521">NADP</keyword>
<keyword evidence="7" id="KW-0520">NAD</keyword>
<comment type="caution">
    <text evidence="8">The sequence shown here is derived from an EMBL/GenBank/DDBJ whole genome shotgun (WGS) entry which is preliminary data.</text>
</comment>